<keyword evidence="5" id="KW-1185">Reference proteome</keyword>
<dbReference type="SUPFAM" id="SSF52402">
    <property type="entry name" value="Adenine nucleotide alpha hydrolases-like"/>
    <property type="match status" value="1"/>
</dbReference>
<dbReference type="SMART" id="SM00893">
    <property type="entry name" value="ETF"/>
    <property type="match status" value="1"/>
</dbReference>
<accession>A5D4R9</accession>
<keyword evidence="2" id="KW-0285">Flavoprotein</keyword>
<dbReference type="SUPFAM" id="SSF52467">
    <property type="entry name" value="DHS-like NAD/FAD-binding domain"/>
    <property type="match status" value="1"/>
</dbReference>
<dbReference type="GO" id="GO:0033539">
    <property type="term" value="P:fatty acid beta-oxidation using acyl-CoA dehydrogenase"/>
    <property type="evidence" value="ECO:0007669"/>
    <property type="project" value="TreeGrafter"/>
</dbReference>
<dbReference type="InterPro" id="IPR029035">
    <property type="entry name" value="DHS-like_NAD/FAD-binding_dom"/>
</dbReference>
<evidence type="ECO:0000313" key="5">
    <source>
        <dbReference type="Proteomes" id="UP000006556"/>
    </source>
</evidence>
<dbReference type="AlphaFoldDB" id="A5D4R9"/>
<dbReference type="HOGENOM" id="CLU_034178_1_1_9"/>
<dbReference type="Pfam" id="PF01012">
    <property type="entry name" value="ETF"/>
    <property type="match status" value="1"/>
</dbReference>
<feature type="domain" description="Electron transfer flavoprotein alpha/beta-subunit N-terminal" evidence="3">
    <location>
        <begin position="4"/>
        <end position="180"/>
    </location>
</feature>
<feature type="binding site" evidence="2">
    <location>
        <begin position="270"/>
        <end position="277"/>
    </location>
    <ligand>
        <name>FAD</name>
        <dbReference type="ChEBI" id="CHEBI:57692"/>
    </ligand>
</feature>
<evidence type="ECO:0000313" key="4">
    <source>
        <dbReference type="EMBL" id="BAF58778.1"/>
    </source>
</evidence>
<dbReference type="PIRSF" id="PIRSF000089">
    <property type="entry name" value="Electra_flavoP_a"/>
    <property type="match status" value="1"/>
</dbReference>
<feature type="binding site" evidence="2">
    <location>
        <begin position="239"/>
        <end position="240"/>
    </location>
    <ligand>
        <name>FAD</name>
        <dbReference type="ChEBI" id="CHEBI:57692"/>
    </ligand>
</feature>
<dbReference type="PANTHER" id="PTHR43153:SF1">
    <property type="entry name" value="ELECTRON TRANSFER FLAVOPROTEIN SUBUNIT ALPHA, MITOCHONDRIAL"/>
    <property type="match status" value="1"/>
</dbReference>
<comment type="similarity">
    <text evidence="1">Belongs to the ETF alpha-subunit/FixB family.</text>
</comment>
<evidence type="ECO:0000256" key="2">
    <source>
        <dbReference type="PIRSR" id="PIRSR000089-1"/>
    </source>
</evidence>
<dbReference type="InterPro" id="IPR001308">
    <property type="entry name" value="ETF_a/FixB"/>
</dbReference>
<feature type="binding site" evidence="2">
    <location>
        <begin position="253"/>
        <end position="257"/>
    </location>
    <ligand>
        <name>FAD</name>
        <dbReference type="ChEBI" id="CHEBI:57692"/>
    </ligand>
</feature>
<dbReference type="eggNOG" id="COG2025">
    <property type="taxonomic scope" value="Bacteria"/>
</dbReference>
<comment type="cofactor">
    <cofactor evidence="2">
        <name>FAD</name>
        <dbReference type="ChEBI" id="CHEBI:57692"/>
    </cofactor>
    <text evidence="2">Binds 1 FAD per dimer.</text>
</comment>
<evidence type="ECO:0000256" key="1">
    <source>
        <dbReference type="ARBA" id="ARBA00005817"/>
    </source>
</evidence>
<dbReference type="Proteomes" id="UP000006556">
    <property type="component" value="Chromosome"/>
</dbReference>
<dbReference type="KEGG" id="pth:PTH_0597"/>
<dbReference type="InterPro" id="IPR014729">
    <property type="entry name" value="Rossmann-like_a/b/a_fold"/>
</dbReference>
<dbReference type="Gene3D" id="3.40.50.620">
    <property type="entry name" value="HUPs"/>
    <property type="match status" value="1"/>
</dbReference>
<sequence>MQKILLVLDQNGEGIDEPSLNLCTSVKRFARRPADRVEAVLFGPCQASLSRLLGGYGVRRVYQAPGPAGYFYSPERRAKQVLELAEAIKPSLIVLPGTVSGREIAPLLALKLEAGLVSDCVQLSFEGGKTEAVVSVYNGRYQMVCEFTGSPNVVLMADVDCGEAETDNFGDAEVVLLDDPGFHGKPALEVLEAYGVPAGEIDIGEADVVVGIGGGIKTAEDFKMMKELAAALGAAVGGTRAAVDAGWIPRAGQIGQTGRAIAPLLYLAAGVSGAPQHISGVKKGKIVAVNCDPQAPVFDLAALGAVGDFREIVPLLIQKLRRGKGRGNIGRE</sequence>
<dbReference type="STRING" id="370438.PTH_0597"/>
<dbReference type="InterPro" id="IPR014730">
    <property type="entry name" value="ETF_a/b_N"/>
</dbReference>
<dbReference type="InterPro" id="IPR014731">
    <property type="entry name" value="ETF_asu_C"/>
</dbReference>
<dbReference type="PANTHER" id="PTHR43153">
    <property type="entry name" value="ELECTRON TRANSFER FLAVOPROTEIN ALPHA"/>
    <property type="match status" value="1"/>
</dbReference>
<dbReference type="GO" id="GO:0009055">
    <property type="term" value="F:electron transfer activity"/>
    <property type="evidence" value="ECO:0007669"/>
    <property type="project" value="InterPro"/>
</dbReference>
<dbReference type="GO" id="GO:0050660">
    <property type="term" value="F:flavin adenine dinucleotide binding"/>
    <property type="evidence" value="ECO:0007669"/>
    <property type="project" value="InterPro"/>
</dbReference>
<dbReference type="Gene3D" id="3.40.50.1220">
    <property type="entry name" value="TPP-binding domain"/>
    <property type="match status" value="1"/>
</dbReference>
<organism evidence="4 5">
    <name type="scientific">Pelotomaculum thermopropionicum (strain DSM 13744 / JCM 10971 / SI)</name>
    <dbReference type="NCBI Taxonomy" id="370438"/>
    <lineage>
        <taxon>Bacteria</taxon>
        <taxon>Bacillati</taxon>
        <taxon>Bacillota</taxon>
        <taxon>Clostridia</taxon>
        <taxon>Eubacteriales</taxon>
        <taxon>Desulfotomaculaceae</taxon>
        <taxon>Pelotomaculum</taxon>
    </lineage>
</organism>
<proteinExistence type="inferred from homology"/>
<dbReference type="Pfam" id="PF00766">
    <property type="entry name" value="ETF_alpha"/>
    <property type="match status" value="1"/>
</dbReference>
<reference evidence="5" key="1">
    <citation type="journal article" date="2008" name="Genome Res.">
        <title>The genome of Pelotomaculum thermopropionicum reveals niche-associated evolution in anaerobic microbiota.</title>
        <authorList>
            <person name="Kosaka T."/>
            <person name="Kato S."/>
            <person name="Shimoyama T."/>
            <person name="Ishii S."/>
            <person name="Abe T."/>
            <person name="Watanabe K."/>
        </authorList>
    </citation>
    <scope>NUCLEOTIDE SEQUENCE [LARGE SCALE GENOMIC DNA]</scope>
    <source>
        <strain evidence="5">DSM 13744 / JCM 10971 / SI</strain>
    </source>
</reference>
<protein>
    <submittedName>
        <fullName evidence="4">Electron transfer flavoprotein, alpha subunit</fullName>
    </submittedName>
</protein>
<name>A5D4R9_PELTS</name>
<feature type="binding site" evidence="2">
    <location>
        <position position="290"/>
    </location>
    <ligand>
        <name>FAD</name>
        <dbReference type="ChEBI" id="CHEBI:57692"/>
    </ligand>
</feature>
<dbReference type="EMBL" id="AP009389">
    <property type="protein sequence ID" value="BAF58778.1"/>
    <property type="molecule type" value="Genomic_DNA"/>
</dbReference>
<gene>
    <name evidence="4" type="primary">FixB</name>
    <name evidence="4" type="ordered locus">PTH_0597</name>
</gene>
<evidence type="ECO:0000259" key="3">
    <source>
        <dbReference type="SMART" id="SM00893"/>
    </source>
</evidence>
<keyword evidence="2" id="KW-0274">FAD</keyword>